<dbReference type="AlphaFoldDB" id="A0A380T2V7"/>
<reference evidence="2" key="1">
    <citation type="submission" date="2018-07" db="EMBL/GenBank/DDBJ databases">
        <authorList>
            <person name="Blom J."/>
        </authorList>
    </citation>
    <scope>NUCLEOTIDE SEQUENCE [LARGE SCALE GENOMIC DNA]</scope>
    <source>
        <strain evidence="2">CCOS 864</strain>
    </source>
</reference>
<accession>A0A380T2V7</accession>
<dbReference type="Proteomes" id="UP000255177">
    <property type="component" value="Unassembled WGS sequence"/>
</dbReference>
<dbReference type="EMBL" id="UIDD01000010">
    <property type="protein sequence ID" value="SUQ64275.1"/>
    <property type="molecule type" value="Genomic_DNA"/>
</dbReference>
<keyword evidence="2" id="KW-1185">Reference proteome</keyword>
<name>A0A380T2V7_9PSED</name>
<evidence type="ECO:0000313" key="1">
    <source>
        <dbReference type="EMBL" id="SUQ64275.1"/>
    </source>
</evidence>
<proteinExistence type="predicted"/>
<gene>
    <name evidence="1" type="ORF">CCOS864_03731</name>
</gene>
<sequence length="69" mass="8001">MHENTEFRREPKGVSYIEYAAQSFNRPPRFVVIPAGIGFFHITEQATGRVRGFRREHTEACALARHLEN</sequence>
<organism evidence="1 2">
    <name type="scientific">Pseudomonas wadenswilerensis</name>
    <dbReference type="NCBI Taxonomy" id="1785161"/>
    <lineage>
        <taxon>Bacteria</taxon>
        <taxon>Pseudomonadati</taxon>
        <taxon>Pseudomonadota</taxon>
        <taxon>Gammaproteobacteria</taxon>
        <taxon>Pseudomonadales</taxon>
        <taxon>Pseudomonadaceae</taxon>
        <taxon>Pseudomonas</taxon>
    </lineage>
</organism>
<dbReference type="RefSeq" id="WP_115087873.1">
    <property type="nucleotide sequence ID" value="NZ_CBCSFG010000001.1"/>
</dbReference>
<protein>
    <submittedName>
        <fullName evidence="1">Uncharacterized protein</fullName>
    </submittedName>
</protein>
<evidence type="ECO:0000313" key="2">
    <source>
        <dbReference type="Proteomes" id="UP000255177"/>
    </source>
</evidence>